<dbReference type="Gene3D" id="1.25.40.20">
    <property type="entry name" value="Ankyrin repeat-containing domain"/>
    <property type="match status" value="1"/>
</dbReference>
<accession>A0AA39X4I4</accession>
<reference evidence="1" key="1">
    <citation type="submission" date="2023-06" db="EMBL/GenBank/DDBJ databases">
        <title>Genome-scale phylogeny and comparative genomics of the fungal order Sordariales.</title>
        <authorList>
            <consortium name="Lawrence Berkeley National Laboratory"/>
            <person name="Hensen N."/>
            <person name="Bonometti L."/>
            <person name="Westerberg I."/>
            <person name="Brannstrom I.O."/>
            <person name="Guillou S."/>
            <person name="Cros-Aarteil S."/>
            <person name="Calhoun S."/>
            <person name="Haridas S."/>
            <person name="Kuo A."/>
            <person name="Mondo S."/>
            <person name="Pangilinan J."/>
            <person name="Riley R."/>
            <person name="Labutti K."/>
            <person name="Andreopoulos B."/>
            <person name="Lipzen A."/>
            <person name="Chen C."/>
            <person name="Yanf M."/>
            <person name="Daum C."/>
            <person name="Ng V."/>
            <person name="Clum A."/>
            <person name="Steindorff A."/>
            <person name="Ohm R."/>
            <person name="Martin F."/>
            <person name="Silar P."/>
            <person name="Natvig D."/>
            <person name="Lalanne C."/>
            <person name="Gautier V."/>
            <person name="Ament-Velasquez S.L."/>
            <person name="Kruys A."/>
            <person name="Hutchinson M.I."/>
            <person name="Powell A.J."/>
            <person name="Barry K."/>
            <person name="Miller A.N."/>
            <person name="Grigoriev I.V."/>
            <person name="Debuchy R."/>
            <person name="Gladieux P."/>
            <person name="Thoren M.H."/>
            <person name="Johannesson H."/>
        </authorList>
    </citation>
    <scope>NUCLEOTIDE SEQUENCE</scope>
    <source>
        <strain evidence="1">CBS 606.72</strain>
    </source>
</reference>
<dbReference type="AlphaFoldDB" id="A0AA39X4I4"/>
<dbReference type="SUPFAM" id="SSF48403">
    <property type="entry name" value="Ankyrin repeat"/>
    <property type="match status" value="1"/>
</dbReference>
<sequence>MAQGRSKEAEEHYNCGRFGPLPERTFRTYARWGWPFTIPLPKNTAPCYFWGSFGGKHIAVDRLASAPELRWTTAPNLELLVQQGINITDIPPSGGPPLFDAVRCGRYAAAKFLLDTGVTPVPPRDVTRRPCRSGQIEILRLFMQHTRVENPIRQAMHREGSCWGTNLRYRLFCNLAVDSGVEKIIEHIIALGADVHVSDNGQTAFERAVSRNSGWLVEPVY</sequence>
<gene>
    <name evidence="1" type="ORF">B0T14DRAFT_129183</name>
</gene>
<dbReference type="InterPro" id="IPR036770">
    <property type="entry name" value="Ankyrin_rpt-contain_sf"/>
</dbReference>
<evidence type="ECO:0000313" key="2">
    <source>
        <dbReference type="Proteomes" id="UP001175000"/>
    </source>
</evidence>
<evidence type="ECO:0008006" key="3">
    <source>
        <dbReference type="Google" id="ProtNLM"/>
    </source>
</evidence>
<organism evidence="1 2">
    <name type="scientific">Immersiella caudata</name>
    <dbReference type="NCBI Taxonomy" id="314043"/>
    <lineage>
        <taxon>Eukaryota</taxon>
        <taxon>Fungi</taxon>
        <taxon>Dikarya</taxon>
        <taxon>Ascomycota</taxon>
        <taxon>Pezizomycotina</taxon>
        <taxon>Sordariomycetes</taxon>
        <taxon>Sordariomycetidae</taxon>
        <taxon>Sordariales</taxon>
        <taxon>Lasiosphaeriaceae</taxon>
        <taxon>Immersiella</taxon>
    </lineage>
</organism>
<protein>
    <recommendedName>
        <fullName evidence="3">Ankyrin</fullName>
    </recommendedName>
</protein>
<keyword evidence="2" id="KW-1185">Reference proteome</keyword>
<dbReference type="EMBL" id="JAULSU010000002">
    <property type="protein sequence ID" value="KAK0627159.1"/>
    <property type="molecule type" value="Genomic_DNA"/>
</dbReference>
<name>A0AA39X4I4_9PEZI</name>
<evidence type="ECO:0000313" key="1">
    <source>
        <dbReference type="EMBL" id="KAK0627159.1"/>
    </source>
</evidence>
<dbReference type="Proteomes" id="UP001175000">
    <property type="component" value="Unassembled WGS sequence"/>
</dbReference>
<proteinExistence type="predicted"/>
<comment type="caution">
    <text evidence="1">The sequence shown here is derived from an EMBL/GenBank/DDBJ whole genome shotgun (WGS) entry which is preliminary data.</text>
</comment>